<gene>
    <name evidence="1" type="ordered locus">Fraau_0985</name>
</gene>
<dbReference type="PIRSF" id="PIRSF028744">
    <property type="entry name" value="Addict_mod_HI1419"/>
    <property type="match status" value="1"/>
</dbReference>
<dbReference type="eggNOG" id="COG3657">
    <property type="taxonomic scope" value="Bacteria"/>
</dbReference>
<dbReference type="InterPro" id="IPR009241">
    <property type="entry name" value="HigB-like"/>
</dbReference>
<dbReference type="Proteomes" id="UP000005234">
    <property type="component" value="Chromosome"/>
</dbReference>
<dbReference type="InterPro" id="IPR014056">
    <property type="entry name" value="TypeIITA-like_toxin_pred"/>
</dbReference>
<name>H8L2I2_FRAAD</name>
<reference evidence="1" key="1">
    <citation type="submission" date="2012-02" db="EMBL/GenBank/DDBJ databases">
        <title>The complete genome of Frateuria aurantia DSM 6220.</title>
        <authorList>
            <consortium name="US DOE Joint Genome Institute (JGI-PGF)"/>
            <person name="Lucas S."/>
            <person name="Copeland A."/>
            <person name="Lapidus A."/>
            <person name="Glavina del Rio T."/>
            <person name="Dalin E."/>
            <person name="Tice H."/>
            <person name="Bruce D."/>
            <person name="Goodwin L."/>
            <person name="Pitluck S."/>
            <person name="Peters L."/>
            <person name="Ovchinnikova G."/>
            <person name="Teshima H."/>
            <person name="Kyrpides N."/>
            <person name="Mavromatis K."/>
            <person name="Ivanova N."/>
            <person name="Brettin T."/>
            <person name="Detter J.C."/>
            <person name="Han C."/>
            <person name="Larimer F."/>
            <person name="Land M."/>
            <person name="Hauser L."/>
            <person name="Markowitz V."/>
            <person name="Cheng J.-F."/>
            <person name="Hugenholtz P."/>
            <person name="Woyke T."/>
            <person name="Wu D."/>
            <person name="Brambilla E."/>
            <person name="Klenk H.-P."/>
            <person name="Eisen J.A."/>
        </authorList>
    </citation>
    <scope>NUCLEOTIDE SEQUENCE</scope>
    <source>
        <strain evidence="1">DSM 6220</strain>
    </source>
</reference>
<dbReference type="HOGENOM" id="CLU_152445_0_1_6"/>
<dbReference type="Pfam" id="PF05973">
    <property type="entry name" value="Gp49"/>
    <property type="match status" value="1"/>
</dbReference>
<evidence type="ECO:0000313" key="2">
    <source>
        <dbReference type="Proteomes" id="UP000005234"/>
    </source>
</evidence>
<proteinExistence type="predicted"/>
<dbReference type="NCBIfam" id="TIGR02683">
    <property type="entry name" value="upstrm_HI1419"/>
    <property type="match status" value="1"/>
</dbReference>
<keyword evidence="2" id="KW-1185">Reference proteome</keyword>
<accession>H8L2I2</accession>
<dbReference type="STRING" id="767434.Fraau_0985"/>
<dbReference type="KEGG" id="fau:Fraau_0985"/>
<protein>
    <submittedName>
        <fullName evidence="1">Putative addiction module killer protein</fullName>
    </submittedName>
</protein>
<dbReference type="AlphaFoldDB" id="H8L2I2"/>
<sequence length="104" mass="11575">MNYIVKQTDGFRSWIASVKDLKAKIAVARRIERASQGNFGDHKPVGDGVSELRIPTGPGYRVYYTIRNLQIVILLCGGDKSSQSADINKAKQLAKEIQNDHETD</sequence>
<evidence type="ECO:0000313" key="1">
    <source>
        <dbReference type="EMBL" id="AFC85449.1"/>
    </source>
</evidence>
<dbReference type="RefSeq" id="WP_014402455.1">
    <property type="nucleotide sequence ID" value="NC_017033.1"/>
</dbReference>
<dbReference type="EMBL" id="CP003350">
    <property type="protein sequence ID" value="AFC85449.1"/>
    <property type="molecule type" value="Genomic_DNA"/>
</dbReference>
<organism evidence="1 2">
    <name type="scientific">Frateuria aurantia (strain ATCC 33424 / DSM 6220 / KCTC 2777 / LMG 1558 / NBRC 3245 / NCIMB 13370)</name>
    <name type="common">Acetobacter aurantius</name>
    <dbReference type="NCBI Taxonomy" id="767434"/>
    <lineage>
        <taxon>Bacteria</taxon>
        <taxon>Pseudomonadati</taxon>
        <taxon>Pseudomonadota</taxon>
        <taxon>Gammaproteobacteria</taxon>
        <taxon>Lysobacterales</taxon>
        <taxon>Rhodanobacteraceae</taxon>
        <taxon>Frateuria</taxon>
    </lineage>
</organism>
<dbReference type="PANTHER" id="PTHR41791">
    <property type="entry name" value="SSL7039 PROTEIN"/>
    <property type="match status" value="1"/>
</dbReference>
<dbReference type="OrthoDB" id="9800258at2"/>
<dbReference type="PANTHER" id="PTHR41791:SF1">
    <property type="entry name" value="SSL7039 PROTEIN"/>
    <property type="match status" value="1"/>
</dbReference>